<dbReference type="HOGENOM" id="CLU_1608483_0_0_7"/>
<evidence type="ECO:0000313" key="1">
    <source>
        <dbReference type="EMBL" id="AJE04333.1"/>
    </source>
</evidence>
<accession>A0A0B5BCC7</accession>
<keyword evidence="2" id="KW-1185">Reference proteome</keyword>
<proteinExistence type="predicted"/>
<organism evidence="1 2">
    <name type="scientific">Geobacter pickeringii</name>
    <dbReference type="NCBI Taxonomy" id="345632"/>
    <lineage>
        <taxon>Bacteria</taxon>
        <taxon>Pseudomonadati</taxon>
        <taxon>Thermodesulfobacteriota</taxon>
        <taxon>Desulfuromonadia</taxon>
        <taxon>Geobacterales</taxon>
        <taxon>Geobacteraceae</taxon>
        <taxon>Geobacter</taxon>
    </lineage>
</organism>
<dbReference type="SUPFAM" id="SSF48695">
    <property type="entry name" value="Multiheme cytochromes"/>
    <property type="match status" value="1"/>
</dbReference>
<sequence>MFHHAAGGYALQGTLCGSIGACGAIINLAAMDKENSHTKILTDLISWYSQCSFPTQRFDAIATYKNQVQKVAVSPLCHTSVSGWMVAANSSYHAKERKDRCAKVAAETVYQTMVMLNAYAEGKYKPLAAKLSPETESCLSCHGPKAADNAKGQMDCLSCHDDHTK</sequence>
<dbReference type="EMBL" id="CP009788">
    <property type="protein sequence ID" value="AJE04333.1"/>
    <property type="molecule type" value="Genomic_DNA"/>
</dbReference>
<dbReference type="InterPro" id="IPR036280">
    <property type="entry name" value="Multihaem_cyt_sf"/>
</dbReference>
<dbReference type="Proteomes" id="UP000057609">
    <property type="component" value="Chromosome"/>
</dbReference>
<evidence type="ECO:0000313" key="2">
    <source>
        <dbReference type="Proteomes" id="UP000057609"/>
    </source>
</evidence>
<dbReference type="STRING" id="345632.GPICK_14115"/>
<dbReference type="KEGG" id="gpi:GPICK_14115"/>
<name>A0A0B5BCC7_9BACT</name>
<reference evidence="1 2" key="1">
    <citation type="journal article" date="2015" name="Genome Announc.">
        <title>Complete Genome of Geobacter pickeringii G13T, a Metal-Reducing Isolate from Sedimentary Kaolin Deposits.</title>
        <authorList>
            <person name="Badalamenti J.P."/>
            <person name="Bond D.R."/>
        </authorList>
    </citation>
    <scope>NUCLEOTIDE SEQUENCE [LARGE SCALE GENOMIC DNA]</scope>
    <source>
        <strain evidence="1 2">G13</strain>
    </source>
</reference>
<gene>
    <name evidence="1" type="ORF">GPICK_14115</name>
</gene>
<dbReference type="AlphaFoldDB" id="A0A0B5BCC7"/>
<protein>
    <submittedName>
        <fullName evidence="1">Uncharacterized protein</fullName>
    </submittedName>
</protein>